<protein>
    <submittedName>
        <fullName evidence="2">Uncharacterized protein</fullName>
    </submittedName>
</protein>
<sequence length="168" mass="18410">MNTTPESAGASPGYPILRLLTLLTCLALAVSGWYLLTHWLRDDTNVTWFPAQPGCNLHEAPCSATLGKHGRISLAIDTEGHIEALQPLPLNLHLEDIQASSAEVDFVGRDMDMGLHRFPLEKTAPNLFSGIGQVGICTQAVMPWRARVIIDTPQGKMGSWFDFDVTRS</sequence>
<organism evidence="2 3">
    <name type="scientific">Vreelandella rituensis</name>
    <dbReference type="NCBI Taxonomy" id="2282306"/>
    <lineage>
        <taxon>Bacteria</taxon>
        <taxon>Pseudomonadati</taxon>
        <taxon>Pseudomonadota</taxon>
        <taxon>Gammaproteobacteria</taxon>
        <taxon>Oceanospirillales</taxon>
        <taxon>Halomonadaceae</taxon>
        <taxon>Vreelandella</taxon>
    </lineage>
</organism>
<dbReference type="Proteomes" id="UP000253204">
    <property type="component" value="Unassembled WGS sequence"/>
</dbReference>
<gene>
    <name evidence="2" type="ORF">DU506_02380</name>
</gene>
<comment type="caution">
    <text evidence="2">The sequence shown here is derived from an EMBL/GenBank/DDBJ whole genome shotgun (WGS) entry which is preliminary data.</text>
</comment>
<keyword evidence="1" id="KW-0472">Membrane</keyword>
<dbReference type="EMBL" id="QPIJ01000002">
    <property type="protein sequence ID" value="RCV93563.1"/>
    <property type="molecule type" value="Genomic_DNA"/>
</dbReference>
<reference evidence="2 3" key="1">
    <citation type="submission" date="2018-07" db="EMBL/GenBank/DDBJ databases">
        <title>Halomonas rutogse sp. nov., isolated from Lake TangqianCo on Tibetan Plateau.</title>
        <authorList>
            <person name="Lu H."/>
            <person name="Xing P."/>
            <person name="Wu Q."/>
        </authorList>
    </citation>
    <scope>NUCLEOTIDE SEQUENCE [LARGE SCALE GENOMIC DNA]</scope>
    <source>
        <strain evidence="2 3">TQ8S</strain>
    </source>
</reference>
<keyword evidence="1" id="KW-1133">Transmembrane helix</keyword>
<name>A0A368UD11_9GAMM</name>
<feature type="transmembrane region" description="Helical" evidence="1">
    <location>
        <begin position="16"/>
        <end position="36"/>
    </location>
</feature>
<evidence type="ECO:0000256" key="1">
    <source>
        <dbReference type="SAM" id="Phobius"/>
    </source>
</evidence>
<evidence type="ECO:0000313" key="3">
    <source>
        <dbReference type="Proteomes" id="UP000253204"/>
    </source>
</evidence>
<keyword evidence="1" id="KW-0812">Transmembrane</keyword>
<proteinExistence type="predicted"/>
<dbReference type="AlphaFoldDB" id="A0A368UD11"/>
<evidence type="ECO:0000313" key="2">
    <source>
        <dbReference type="EMBL" id="RCV93563.1"/>
    </source>
</evidence>
<keyword evidence="3" id="KW-1185">Reference proteome</keyword>
<accession>A0A368UD11</accession>
<dbReference type="OrthoDB" id="5917490at2"/>